<dbReference type="Pfam" id="PF00271">
    <property type="entry name" value="Helicase_C"/>
    <property type="match status" value="1"/>
</dbReference>
<dbReference type="PROSITE" id="PS51194">
    <property type="entry name" value="HELICASE_CTER"/>
    <property type="match status" value="1"/>
</dbReference>
<reference evidence="6" key="1">
    <citation type="submission" date="2022-08" db="EMBL/GenBank/DDBJ databases">
        <title>Genomic Encyclopedia of Type Strains, Phase V (KMG-V): Genome sequencing to study the core and pangenomes of soil and plant-associated prokaryotes.</title>
        <authorList>
            <person name="Whitman W."/>
        </authorList>
    </citation>
    <scope>NUCLEOTIDE SEQUENCE</scope>
    <source>
        <strain evidence="6">SP2017</strain>
    </source>
</reference>
<dbReference type="Pfam" id="PF00270">
    <property type="entry name" value="DEAD"/>
    <property type="match status" value="1"/>
</dbReference>
<accession>A0A9X2UAK6</accession>
<feature type="domain" description="Helicase ATP-binding" evidence="4">
    <location>
        <begin position="84"/>
        <end position="272"/>
    </location>
</feature>
<feature type="region of interest" description="Disordered" evidence="3">
    <location>
        <begin position="1355"/>
        <end position="1375"/>
    </location>
</feature>
<feature type="domain" description="Helicase C-terminal" evidence="5">
    <location>
        <begin position="944"/>
        <end position="1106"/>
    </location>
</feature>
<dbReference type="InterPro" id="IPR001650">
    <property type="entry name" value="Helicase_C-like"/>
</dbReference>
<dbReference type="SMART" id="SM00487">
    <property type="entry name" value="DEXDc"/>
    <property type="match status" value="1"/>
</dbReference>
<dbReference type="PANTHER" id="PTHR47957">
    <property type="entry name" value="ATP-DEPENDENT HELICASE HRQ1"/>
    <property type="match status" value="1"/>
</dbReference>
<dbReference type="SMART" id="SM00490">
    <property type="entry name" value="HELICc"/>
    <property type="match status" value="1"/>
</dbReference>
<dbReference type="GO" id="GO:0006289">
    <property type="term" value="P:nucleotide-excision repair"/>
    <property type="evidence" value="ECO:0007669"/>
    <property type="project" value="TreeGrafter"/>
</dbReference>
<feature type="region of interest" description="Disordered" evidence="3">
    <location>
        <begin position="997"/>
        <end position="1019"/>
    </location>
</feature>
<keyword evidence="6" id="KW-0378">Hydrolase</keyword>
<feature type="compositionally biased region" description="Basic and acidic residues" evidence="3">
    <location>
        <begin position="997"/>
        <end position="1016"/>
    </location>
</feature>
<evidence type="ECO:0000313" key="7">
    <source>
        <dbReference type="Proteomes" id="UP001155010"/>
    </source>
</evidence>
<evidence type="ECO:0000259" key="4">
    <source>
        <dbReference type="PROSITE" id="PS51192"/>
    </source>
</evidence>
<dbReference type="GO" id="GO:0005524">
    <property type="term" value="F:ATP binding"/>
    <property type="evidence" value="ECO:0007669"/>
    <property type="project" value="UniProtKB-KW"/>
</dbReference>
<evidence type="ECO:0000313" key="6">
    <source>
        <dbReference type="EMBL" id="MCS3952780.1"/>
    </source>
</evidence>
<dbReference type="InterPro" id="IPR018973">
    <property type="entry name" value="MZB"/>
</dbReference>
<dbReference type="Gene3D" id="3.40.50.300">
    <property type="entry name" value="P-loop containing nucleotide triphosphate hydrolases"/>
    <property type="match status" value="2"/>
</dbReference>
<evidence type="ECO:0000256" key="3">
    <source>
        <dbReference type="SAM" id="MobiDB-lite"/>
    </source>
</evidence>
<dbReference type="InterPro" id="IPR014001">
    <property type="entry name" value="Helicase_ATP-bd"/>
</dbReference>
<dbReference type="EMBL" id="JANUBB010000012">
    <property type="protein sequence ID" value="MCS3952780.1"/>
    <property type="molecule type" value="Genomic_DNA"/>
</dbReference>
<sequence>MLPSVLTSQLQTGVEDFLRTTFPATTPHFHGMLGRFFEQDGSVFKGPYVNVDLPFRYSGHGPDYFPEVPLGFPPYAHQAQAFERLSGEERQSTLVATGTGSGKTEAFLWPILDDVRKRKEEEGIKAILIYPMNALANDQAGRIAEAVHDIDALEGVRAGLYVGDEEENPAIRMGKDHVITSRQTLRLDPPDVLLTNYKMLDYLLTRPADAKLWRYNDPETLRYLVVDELHTFDGAQGTDLACLIRRLKDRLGAEEGDLCCIGTSATLGGAEDFGALPDYAESVFGEPFEEGAVIGEQRKEARSFLRDMSCKKIPGPSETDELRPDAYVSPETYIEAQVALWFGDDWLGGDWPRGDAAVDVSTEEGRVQLGDALRGHVFLRELLDVLGDSPRPADAAAEALVERGLLPEAGPEEYHRAALDSFLALLSWARSEAEVDGSGPAPFVQMRSQLWLRELRRMVASVDVDPELAYWDDLPEESSREPHLPVAHCLECGAMGWIGIHRQNENRFRPDLKEIYRRYFNDEPTFSFAFPVGPGEEIEAEGYRHQLCGHDLQFSDSSAGTCESCGQGDKLLEVFRPKNRKTTQDGRQVGSNDCPFCGTRGGLTILGSRAASLTSVLISQLYASSHNDDKKLLTFSDSVQDAAHRAGFFESRTYRFNLRGAIQKVVQEKGPAPLSDLQGQVAAHYREQMADEEFVSAFIAPDMEWFQEFEALQNQGQIPEEATLAQDVSRRLGWEVWSEYGFRARIGRTLEKTGSSVATPDPNRLREATSDLLPRVQNLGNLRDVTEKEIRGFLSGLLQHLKNQGAVFHPELGTYVEHGGNDYILNKQPHLPNYGQSSRLPAFISERSTNRFDPIVTSSRQGNSWLEAWALKCFGERDAMLEGILGTLHKQTLSTLVEAGLLERRSTGKGHGVWGLRPDALLVSDEVVQVRCRQCGNNASVARPAAEAWTETPCLRYQCTGTHEPEETGRNYYRRLYSQGDLRRIVAREHTGLLGRQQREGLEASFQRDPEEKGKPWDPNLLSCTPTLELGVDVGQLSSVFLCSVPPSPSNFVQRIGRGGRRSGNAVDVTVANGRPHDLYFFEDPTEMIDGDIEPPGVFLGAVEVLLRQHVAYCFDRWIAGGVSDEAVPPRLSTVLRGLEDENVFPHTWLSFVGAHGEDLFSGFVDLFEDVLREERIEALRRALEKEGGIETRVLERLGEIKKRREDLHRRSRRLYREIRKLEDGPITGDTEEELKAMRREKTALQDIYQRIGETNTYNFFTDAGLLPNYAFPESGVTLRSVLYRSPKEGDQEVWDEEYVRPASQALGELAPGAAFYANGRRVTVDQIDLSGEEVLERWRLCDRCAHMERVVEDEDPKNSCPRCGSPTWSDQGQERTLVQHDEVRATTADRKSRIDDSSDGRDREFFETAFLASFETQEIETAYRIDDEDLPFGFEFIQEGTFREINFGRPREQPLMEVGGQEINGEAFLTCPACGRVGIEGDPIEHTRSCSAHQESSSAPDPESLFLYREVESEALRILLPETSFAGTPEKVESFKAAFELGLEEYFDGSVDHLQTAIQDSPGDQEIARRRFLLVYDAVPGGTGYLADLLRKKEILIDVLSEALEVVKNCSCTEEEGQDGCYQCLYAYRNHYDMPHTSRSVAQELLEDLVARREDLVEIDTVGDISVHGVLESELEARFIERLRNVDAGPSRLEKSPVGGKQGYEFEIAGHVYDIEPQVTVGPDDGVPRRCSVDFMIRPREPNVQPIAVFLDGLQYHRNRIGRDVAQRRALRASGTYAVWSLTWRDVSDEGASARNFLKPASSDYRKLLAAVGEEKSMHAKALIDQGSLEWLIALLETQDEALFERVALAQGLLFARQQSVPSEWLSAAEARLPGPLASLLEEEAETGDVLLGLREGPTDRDPVTLWAAISEPAVQALSTDTDQARRGLMLALHLDDRQEQQGGDFENHWNGFLRLYNLFQFIPSAYPATADKGAFRGYEDLIGTSASETLRDHVPEEGASGGHDEEEWEEAFSDAEYSPEPVTEILRALHEAGVPAPSVPFELRENGRIVGAAELGWPGSGVAVLLPDQKPHQEPFEESGWDVYSASAAKENPGRLIEALLEEA</sequence>
<dbReference type="InterPro" id="IPR027417">
    <property type="entry name" value="P-loop_NTPase"/>
</dbReference>
<keyword evidence="1" id="KW-0547">Nucleotide-binding</keyword>
<dbReference type="RefSeq" id="WP_259082276.1">
    <property type="nucleotide sequence ID" value="NZ_JANUBA010000007.1"/>
</dbReference>
<dbReference type="PANTHER" id="PTHR47957:SF3">
    <property type="entry name" value="ATP-DEPENDENT HELICASE HRQ1"/>
    <property type="match status" value="1"/>
</dbReference>
<organism evidence="6 7">
    <name type="scientific">Salinibacter ruber</name>
    <dbReference type="NCBI Taxonomy" id="146919"/>
    <lineage>
        <taxon>Bacteria</taxon>
        <taxon>Pseudomonadati</taxon>
        <taxon>Rhodothermota</taxon>
        <taxon>Rhodothermia</taxon>
        <taxon>Rhodothermales</taxon>
        <taxon>Salinibacteraceae</taxon>
        <taxon>Salinibacter</taxon>
    </lineage>
</organism>
<dbReference type="GO" id="GO:0036297">
    <property type="term" value="P:interstrand cross-link repair"/>
    <property type="evidence" value="ECO:0007669"/>
    <property type="project" value="TreeGrafter"/>
</dbReference>
<evidence type="ECO:0000256" key="2">
    <source>
        <dbReference type="ARBA" id="ARBA00022840"/>
    </source>
</evidence>
<dbReference type="Proteomes" id="UP001155010">
    <property type="component" value="Unassembled WGS sequence"/>
</dbReference>
<name>A0A9X2UAK6_9BACT</name>
<evidence type="ECO:0000259" key="5">
    <source>
        <dbReference type="PROSITE" id="PS51194"/>
    </source>
</evidence>
<proteinExistence type="predicted"/>
<evidence type="ECO:0000256" key="1">
    <source>
        <dbReference type="ARBA" id="ARBA00022741"/>
    </source>
</evidence>
<dbReference type="GO" id="GO:0043138">
    <property type="term" value="F:3'-5' DNA helicase activity"/>
    <property type="evidence" value="ECO:0007669"/>
    <property type="project" value="TreeGrafter"/>
</dbReference>
<keyword evidence="6" id="KW-0347">Helicase</keyword>
<gene>
    <name evidence="6" type="ORF">GGP83_002753</name>
</gene>
<dbReference type="Pfam" id="PF09369">
    <property type="entry name" value="MZB"/>
    <property type="match status" value="1"/>
</dbReference>
<dbReference type="SUPFAM" id="SSF52540">
    <property type="entry name" value="P-loop containing nucleoside triphosphate hydrolases"/>
    <property type="match status" value="2"/>
</dbReference>
<dbReference type="InterPro" id="IPR011545">
    <property type="entry name" value="DEAD/DEAH_box_helicase_dom"/>
</dbReference>
<protein>
    <submittedName>
        <fullName evidence="6">DEAD/DEAH box helicase domain-containing protein</fullName>
    </submittedName>
</protein>
<dbReference type="PROSITE" id="PS51192">
    <property type="entry name" value="HELICASE_ATP_BIND_1"/>
    <property type="match status" value="1"/>
</dbReference>
<keyword evidence="2" id="KW-0067">ATP-binding</keyword>
<comment type="caution">
    <text evidence="6">The sequence shown here is derived from an EMBL/GenBank/DDBJ whole genome shotgun (WGS) entry which is preliminary data.</text>
</comment>
<dbReference type="GO" id="GO:0003676">
    <property type="term" value="F:nucleic acid binding"/>
    <property type="evidence" value="ECO:0007669"/>
    <property type="project" value="InterPro"/>
</dbReference>